<evidence type="ECO:0000313" key="2">
    <source>
        <dbReference type="EMBL" id="MEQ7154572.1"/>
    </source>
</evidence>
<dbReference type="Pfam" id="PF03435">
    <property type="entry name" value="Sacchrp_dh_NADP"/>
    <property type="match status" value="1"/>
</dbReference>
<dbReference type="InterPro" id="IPR036291">
    <property type="entry name" value="NAD(P)-bd_dom_sf"/>
</dbReference>
<keyword evidence="3" id="KW-1185">Reference proteome</keyword>
<feature type="domain" description="Saccharopine dehydrogenase NADP binding" evidence="1">
    <location>
        <begin position="2"/>
        <end position="126"/>
    </location>
</feature>
<organism evidence="2 3">
    <name type="scientific">Brevundimonas aurifodinae</name>
    <dbReference type="NCBI Taxonomy" id="1508312"/>
    <lineage>
        <taxon>Bacteria</taxon>
        <taxon>Pseudomonadati</taxon>
        <taxon>Pseudomonadota</taxon>
        <taxon>Alphaproteobacteria</taxon>
        <taxon>Caulobacterales</taxon>
        <taxon>Caulobacteraceae</taxon>
        <taxon>Brevundimonas</taxon>
    </lineage>
</organism>
<dbReference type="EMBL" id="JBEGDD010000003">
    <property type="protein sequence ID" value="MEQ7154572.1"/>
    <property type="molecule type" value="Genomic_DNA"/>
</dbReference>
<dbReference type="SUPFAM" id="SSF51735">
    <property type="entry name" value="NAD(P)-binding Rossmann-fold domains"/>
    <property type="match status" value="1"/>
</dbReference>
<gene>
    <name evidence="2" type="ORF">ABN401_05030</name>
</gene>
<dbReference type="PANTHER" id="PTHR12286:SF5">
    <property type="entry name" value="SACCHAROPINE DEHYDROGENASE-LIKE OXIDOREDUCTASE"/>
    <property type="match status" value="1"/>
</dbReference>
<comment type="caution">
    <text evidence="2">The sequence shown here is derived from an EMBL/GenBank/DDBJ whole genome shotgun (WGS) entry which is preliminary data.</text>
</comment>
<protein>
    <submittedName>
        <fullName evidence="2">Saccharopine dehydrogenase NADP-binding domain-containing protein</fullName>
    </submittedName>
</protein>
<dbReference type="Gene3D" id="3.40.50.720">
    <property type="entry name" value="NAD(P)-binding Rossmann-like Domain"/>
    <property type="match status" value="1"/>
</dbReference>
<proteinExistence type="predicted"/>
<sequence>MLFGATGFTGRLVAARLAQRLGTNSGLRWALAGRDGRRLIEVRDAIDPGGALPALEVDAHDPEALAALVRRTRTVITTVGPYQLHGSDLVAACAEAGTDYLDLCGEPEWMRRMIDAHDETAKRTGARILFSCGFDSLPFELGVLRLQNEAIRRFGAPFPRVKGRVMRLQGGLSGGTLASLNATMARAADNPEALAHLRDPFALVPGFKGPEQPRGNRVEYDADLDAWVAPFMMAAINTRNVHRSNALLGHLYGTDFVYDEMQIGGPGDAGQARAANLAALAASPNESLKPGEGPSAEEQAAGYFDVRFIGLGAEQQRLTVAVTGDRDPGYGATSRMIVETALCLLDSGHGLAGGCWTPGAALGATVERALSANAGMTCRTLGA</sequence>
<dbReference type="Proteomes" id="UP001445732">
    <property type="component" value="Unassembled WGS sequence"/>
</dbReference>
<evidence type="ECO:0000259" key="1">
    <source>
        <dbReference type="Pfam" id="PF03435"/>
    </source>
</evidence>
<dbReference type="PANTHER" id="PTHR12286">
    <property type="entry name" value="SACCHAROPINE DEHYDROGENASE-LIKE OXIDOREDUCTASE"/>
    <property type="match status" value="1"/>
</dbReference>
<name>A0ABV1NL68_9CAUL</name>
<dbReference type="RefSeq" id="WP_349683737.1">
    <property type="nucleotide sequence ID" value="NZ_JBEGDD010000003.1"/>
</dbReference>
<dbReference type="InterPro" id="IPR005097">
    <property type="entry name" value="Sacchrp_dh_NADP-bd"/>
</dbReference>
<evidence type="ECO:0000313" key="3">
    <source>
        <dbReference type="Proteomes" id="UP001445732"/>
    </source>
</evidence>
<reference evidence="2 3" key="1">
    <citation type="submission" date="2024-06" db="EMBL/GenBank/DDBJ databases">
        <title>Brevundimonas sp. C11.</title>
        <authorList>
            <person name="Maltman C."/>
        </authorList>
    </citation>
    <scope>NUCLEOTIDE SEQUENCE [LARGE SCALE GENOMIC DNA]</scope>
    <source>
        <strain evidence="2 3">C11</strain>
    </source>
</reference>
<dbReference type="InterPro" id="IPR051276">
    <property type="entry name" value="Saccharopine_DH-like_oxidrdct"/>
</dbReference>
<accession>A0ABV1NL68</accession>